<dbReference type="EMBL" id="WGGD01000005">
    <property type="protein sequence ID" value="MUN27990.1"/>
    <property type="molecule type" value="Genomic_DNA"/>
</dbReference>
<feature type="transmembrane region" description="Helical" evidence="1">
    <location>
        <begin position="248"/>
        <end position="270"/>
    </location>
</feature>
<feature type="transmembrane region" description="Helical" evidence="1">
    <location>
        <begin position="214"/>
        <end position="236"/>
    </location>
</feature>
<feature type="transmembrane region" description="Helical" evidence="1">
    <location>
        <begin position="290"/>
        <end position="308"/>
    </location>
</feature>
<sequence>MARTIVIYIDIDDDLGEIGIETPVIGEEAVRKAIDTASEYMVYDSDFNSMVAAFNTYKRLKREGEDVEIVFIAGSNKSELEAQLAFSSKIDDVIEKLHPDQAIVVYDSPEDAKAIPIVQSRIKISAIEQVIVEQHRGVEETYMLIGRYLKRAFSEEKFSRIFLGVPGLIFVLVGIFSLLDLSYYIGPVILATIGVAMIIRGLRIDEQLEKWWENSVIMVITSVISIISVIIGIVSLDLELQSIRIMTLSQGIYIVLGTLLPYFTFSIVVLFSGKAISKAVYRDIRIWHDLIKVVSTIFLYYVIFDFLNEIIRNQFLGGEALFTLALSSAVIISSYIALSFVEKSKFTKTG</sequence>
<dbReference type="PANTHER" id="PTHR38815">
    <property type="entry name" value="HYPOTHETICAL MEMBRANE PROTEIN, CONSERVED, DUF373 FAMILY"/>
    <property type="match status" value="1"/>
</dbReference>
<protein>
    <submittedName>
        <fullName evidence="2">DUF373 family protein</fullName>
    </submittedName>
</protein>
<organism evidence="2 3">
    <name type="scientific">Sulfuracidifex metallicus DSM 6482 = JCM 9184</name>
    <dbReference type="NCBI Taxonomy" id="523847"/>
    <lineage>
        <taxon>Archaea</taxon>
        <taxon>Thermoproteota</taxon>
        <taxon>Thermoprotei</taxon>
        <taxon>Sulfolobales</taxon>
        <taxon>Sulfolobaceae</taxon>
        <taxon>Sulfuracidifex</taxon>
    </lineage>
</organism>
<name>A0A6A9QID8_SULME</name>
<evidence type="ECO:0000313" key="2">
    <source>
        <dbReference type="EMBL" id="MUN27990.1"/>
    </source>
</evidence>
<feature type="transmembrane region" description="Helical" evidence="1">
    <location>
        <begin position="320"/>
        <end position="341"/>
    </location>
</feature>
<dbReference type="AlphaFoldDB" id="A0A6A9QID8"/>
<feature type="transmembrane region" description="Helical" evidence="1">
    <location>
        <begin position="158"/>
        <end position="178"/>
    </location>
</feature>
<proteinExistence type="predicted"/>
<dbReference type="Proteomes" id="UP000470772">
    <property type="component" value="Unassembled WGS sequence"/>
</dbReference>
<keyword evidence="1" id="KW-0472">Membrane</keyword>
<keyword evidence="3" id="KW-1185">Reference proteome</keyword>
<feature type="transmembrane region" description="Helical" evidence="1">
    <location>
        <begin position="184"/>
        <end position="202"/>
    </location>
</feature>
<keyword evidence="1" id="KW-1133">Transmembrane helix</keyword>
<dbReference type="PANTHER" id="PTHR38815:SF1">
    <property type="entry name" value="DUF373 FAMILY PROTEIN"/>
    <property type="match status" value="1"/>
</dbReference>
<dbReference type="RefSeq" id="WP_054837798.1">
    <property type="nucleotide sequence ID" value="NZ_BBBY01000002.1"/>
</dbReference>
<reference evidence="2 3" key="1">
    <citation type="submission" date="2019-10" db="EMBL/GenBank/DDBJ databases">
        <title>Sequencing and Assembly of Multiple Reported Metal-Biooxidizing Members of the Extremely Thermoacidophilic Archaeal Family Sulfolobaceae.</title>
        <authorList>
            <person name="Counts J.A."/>
            <person name="Kelly R.M."/>
        </authorList>
    </citation>
    <scope>NUCLEOTIDE SEQUENCE [LARGE SCALE GENOMIC DNA]</scope>
    <source>
        <strain evidence="2 3">DSM 6482</strain>
    </source>
</reference>
<dbReference type="Pfam" id="PF04123">
    <property type="entry name" value="DUF373"/>
    <property type="match status" value="1"/>
</dbReference>
<dbReference type="OrthoDB" id="31282at2157"/>
<evidence type="ECO:0000256" key="1">
    <source>
        <dbReference type="SAM" id="Phobius"/>
    </source>
</evidence>
<dbReference type="InterPro" id="IPR007254">
    <property type="entry name" value="DUF373"/>
</dbReference>
<gene>
    <name evidence="2" type="ORF">GC250_00565</name>
</gene>
<evidence type="ECO:0000313" key="3">
    <source>
        <dbReference type="Proteomes" id="UP000470772"/>
    </source>
</evidence>
<accession>A0A6A9QID8</accession>
<keyword evidence="1" id="KW-0812">Transmembrane</keyword>
<comment type="caution">
    <text evidence="2">The sequence shown here is derived from an EMBL/GenBank/DDBJ whole genome shotgun (WGS) entry which is preliminary data.</text>
</comment>